<organism evidence="1 2">
    <name type="scientific">Panagrolaimus sp. JU765</name>
    <dbReference type="NCBI Taxonomy" id="591449"/>
    <lineage>
        <taxon>Eukaryota</taxon>
        <taxon>Metazoa</taxon>
        <taxon>Ecdysozoa</taxon>
        <taxon>Nematoda</taxon>
        <taxon>Chromadorea</taxon>
        <taxon>Rhabditida</taxon>
        <taxon>Tylenchina</taxon>
        <taxon>Panagrolaimomorpha</taxon>
        <taxon>Panagrolaimoidea</taxon>
        <taxon>Panagrolaimidae</taxon>
        <taxon>Panagrolaimus</taxon>
    </lineage>
</organism>
<proteinExistence type="predicted"/>
<dbReference type="WBParaSite" id="JU765_v2.g7702.t1">
    <property type="protein sequence ID" value="JU765_v2.g7702.t1"/>
    <property type="gene ID" value="JU765_v2.g7702"/>
</dbReference>
<evidence type="ECO:0000313" key="2">
    <source>
        <dbReference type="WBParaSite" id="JU765_v2.g7702.t1"/>
    </source>
</evidence>
<name>A0AC34RK88_9BILA</name>
<reference evidence="2" key="1">
    <citation type="submission" date="2022-11" db="UniProtKB">
        <authorList>
            <consortium name="WormBaseParasite"/>
        </authorList>
    </citation>
    <scope>IDENTIFICATION</scope>
</reference>
<protein>
    <submittedName>
        <fullName evidence="2">Uncharacterized protein</fullName>
    </submittedName>
</protein>
<dbReference type="Proteomes" id="UP000887576">
    <property type="component" value="Unplaced"/>
</dbReference>
<evidence type="ECO:0000313" key="1">
    <source>
        <dbReference type="Proteomes" id="UP000887576"/>
    </source>
</evidence>
<sequence length="205" mass="22904">MENRAKVAVAGDACVGKSAILTRYLFNSFPADYNFTVGIDFHSKAIRTSSGEIVRLQLWDTAGQERFRSLLPSYLRDCLAVFIVFDLTSSKSFEGIIFWMDYVKKHNSKVEIILVGNKNDAVSERRVSKADAEALAQKYQVKYFETSAASGDGIQILFETTAELVYEAFKKRMIEGGIGVNNSDDSSYTSLPRLSSEKKRKCCSS</sequence>
<accession>A0AC34RK88</accession>